<feature type="domain" description="Glycosyl transferase family 1" evidence="1">
    <location>
        <begin position="242"/>
        <end position="404"/>
    </location>
</feature>
<dbReference type="GO" id="GO:0016757">
    <property type="term" value="F:glycosyltransferase activity"/>
    <property type="evidence" value="ECO:0007669"/>
    <property type="project" value="InterPro"/>
</dbReference>
<evidence type="ECO:0000313" key="2">
    <source>
        <dbReference type="EMBL" id="OGL55423.1"/>
    </source>
</evidence>
<organism evidence="2 3">
    <name type="scientific">Candidatus Schekmanbacteria bacterium RIFCSPLOWO2_12_FULL_38_15</name>
    <dbReference type="NCBI Taxonomy" id="1817883"/>
    <lineage>
        <taxon>Bacteria</taxon>
        <taxon>Candidatus Schekmaniibacteriota</taxon>
    </lineage>
</organism>
<dbReference type="Proteomes" id="UP000178082">
    <property type="component" value="Unassembled WGS sequence"/>
</dbReference>
<dbReference type="InterPro" id="IPR001296">
    <property type="entry name" value="Glyco_trans_1"/>
</dbReference>
<proteinExistence type="predicted"/>
<accession>A0A1F7SNT0</accession>
<dbReference type="EMBL" id="MGDI01000001">
    <property type="protein sequence ID" value="OGL55423.1"/>
    <property type="molecule type" value="Genomic_DNA"/>
</dbReference>
<comment type="caution">
    <text evidence="2">The sequence shown here is derived from an EMBL/GenBank/DDBJ whole genome shotgun (WGS) entry which is preliminary data.</text>
</comment>
<reference evidence="2 3" key="1">
    <citation type="journal article" date="2016" name="Nat. Commun.">
        <title>Thousands of microbial genomes shed light on interconnected biogeochemical processes in an aquifer system.</title>
        <authorList>
            <person name="Anantharaman K."/>
            <person name="Brown C.T."/>
            <person name="Hug L.A."/>
            <person name="Sharon I."/>
            <person name="Castelle C.J."/>
            <person name="Probst A.J."/>
            <person name="Thomas B.C."/>
            <person name="Singh A."/>
            <person name="Wilkins M.J."/>
            <person name="Karaoz U."/>
            <person name="Brodie E.L."/>
            <person name="Williams K.H."/>
            <person name="Hubbard S.S."/>
            <person name="Banfield J.F."/>
        </authorList>
    </citation>
    <scope>NUCLEOTIDE SEQUENCE [LARGE SCALE GENOMIC DNA]</scope>
</reference>
<dbReference type="Gene3D" id="3.40.50.2000">
    <property type="entry name" value="Glycogen Phosphorylase B"/>
    <property type="match status" value="2"/>
</dbReference>
<dbReference type="CDD" id="cd03801">
    <property type="entry name" value="GT4_PimA-like"/>
    <property type="match status" value="1"/>
</dbReference>
<dbReference type="PANTHER" id="PTHR45947:SF3">
    <property type="entry name" value="SULFOQUINOVOSYL TRANSFERASE SQD2"/>
    <property type="match status" value="1"/>
</dbReference>
<dbReference type="AlphaFoldDB" id="A0A1F7SNT0"/>
<dbReference type="PANTHER" id="PTHR45947">
    <property type="entry name" value="SULFOQUINOVOSYL TRANSFERASE SQD2"/>
    <property type="match status" value="1"/>
</dbReference>
<name>A0A1F7SNT0_9BACT</name>
<protein>
    <recommendedName>
        <fullName evidence="1">Glycosyl transferase family 1 domain-containing protein</fullName>
    </recommendedName>
</protein>
<dbReference type="SUPFAM" id="SSF53756">
    <property type="entry name" value="UDP-Glycosyltransferase/glycogen phosphorylase"/>
    <property type="match status" value="1"/>
</dbReference>
<gene>
    <name evidence="2" type="ORF">A3G31_01255</name>
</gene>
<dbReference type="Pfam" id="PF00534">
    <property type="entry name" value="Glycos_transf_1"/>
    <property type="match status" value="1"/>
</dbReference>
<evidence type="ECO:0000259" key="1">
    <source>
        <dbReference type="Pfam" id="PF00534"/>
    </source>
</evidence>
<sequence>MKKIAFIDLLFHWPPTGGSWLDVKEIASGLKKRGFDVKLFVPLFNEYFPRGKIEGTLPFQVTTIPFNRFTFNPYFLTKRIKKEIDVFKPNFIFLSDGYFLKPYLSNALREYPKIFRFYAYELICLNNKLFFDMENCENNFLANSGKCIKCQFPQDTPLKMLLKVILNHRKDEHPFNRIKLHRMQEFISSLAFSKKYPDILKKSLKEAKAIIVYNNFLKNLLSGINRNILVVPSGVDPESFYPEEIKKEDNKKIILMVGRLAEYAKGVPVLELAFKLLLAKRDDIKLCLTTDQYFSLFHKRFQGDKFSLINWVNHEELASLYQKSDICVVPSVWREPFGITALEAMACGKPVIASKTGGLELIVEDGKTGFLFEPGNVEELMQKLELLLDDENLRNKMGEEGRKRAEELFSWDNIIEKYYLPLFV</sequence>
<dbReference type="InterPro" id="IPR050194">
    <property type="entry name" value="Glycosyltransferase_grp1"/>
</dbReference>
<evidence type="ECO:0000313" key="3">
    <source>
        <dbReference type="Proteomes" id="UP000178082"/>
    </source>
</evidence>
<dbReference type="STRING" id="1817883.A3G31_01255"/>